<organism evidence="5 6">
    <name type="scientific">Ceraceosorus guamensis</name>
    <dbReference type="NCBI Taxonomy" id="1522189"/>
    <lineage>
        <taxon>Eukaryota</taxon>
        <taxon>Fungi</taxon>
        <taxon>Dikarya</taxon>
        <taxon>Basidiomycota</taxon>
        <taxon>Ustilaginomycotina</taxon>
        <taxon>Exobasidiomycetes</taxon>
        <taxon>Ceraceosorales</taxon>
        <taxon>Ceraceosoraceae</taxon>
        <taxon>Ceraceosorus</taxon>
    </lineage>
</organism>
<dbReference type="FunCoup" id="A0A316VW03">
    <property type="interactions" value="740"/>
</dbReference>
<dbReference type="EMBL" id="KZ819412">
    <property type="protein sequence ID" value="PWN40613.1"/>
    <property type="molecule type" value="Genomic_DNA"/>
</dbReference>
<dbReference type="InterPro" id="IPR006311">
    <property type="entry name" value="TAT_signal"/>
</dbReference>
<evidence type="ECO:0000259" key="3">
    <source>
        <dbReference type="Pfam" id="PF04192"/>
    </source>
</evidence>
<keyword evidence="1" id="KW-0853">WD repeat</keyword>
<dbReference type="InterPro" id="IPR001680">
    <property type="entry name" value="WD40_rpt"/>
</dbReference>
<evidence type="ECO:0000313" key="5">
    <source>
        <dbReference type="EMBL" id="PWN40613.1"/>
    </source>
</evidence>
<dbReference type="Pfam" id="PF04192">
    <property type="entry name" value="Utp21"/>
    <property type="match status" value="1"/>
</dbReference>
<keyword evidence="6" id="KW-1185">Reference proteome</keyword>
<dbReference type="RefSeq" id="XP_025367773.1">
    <property type="nucleotide sequence ID" value="XM_025512563.1"/>
</dbReference>
<feature type="domain" description="WDR36/Utp21 N-terminal" evidence="4">
    <location>
        <begin position="89"/>
        <end position="412"/>
    </location>
</feature>
<gene>
    <name evidence="5" type="ORF">IE81DRAFT_316374</name>
</gene>
<dbReference type="GO" id="GO:0006364">
    <property type="term" value="P:rRNA processing"/>
    <property type="evidence" value="ECO:0007669"/>
    <property type="project" value="InterPro"/>
</dbReference>
<accession>A0A316VW03</accession>
<dbReference type="InterPro" id="IPR059157">
    <property type="entry name" value="WDR36-Utp21_N"/>
</dbReference>
<dbReference type="Proteomes" id="UP000245783">
    <property type="component" value="Unassembled WGS sequence"/>
</dbReference>
<dbReference type="SUPFAM" id="SSF117289">
    <property type="entry name" value="Nucleoporin domain"/>
    <property type="match status" value="1"/>
</dbReference>
<dbReference type="PANTHER" id="PTHR22840">
    <property type="entry name" value="WD REPEAT-CONTAINING PROTEIN 36"/>
    <property type="match status" value="1"/>
</dbReference>
<protein>
    <submittedName>
        <fullName evidence="5">WD40 repeat-like protein</fullName>
    </submittedName>
</protein>
<dbReference type="PANTHER" id="PTHR22840:SF12">
    <property type="entry name" value="WD REPEAT-CONTAINING PROTEIN 36"/>
    <property type="match status" value="1"/>
</dbReference>
<dbReference type="PROSITE" id="PS51318">
    <property type="entry name" value="TAT"/>
    <property type="match status" value="1"/>
</dbReference>
<dbReference type="InterPro" id="IPR011047">
    <property type="entry name" value="Quinoprotein_ADH-like_sf"/>
</dbReference>
<evidence type="ECO:0000313" key="6">
    <source>
        <dbReference type="Proteomes" id="UP000245783"/>
    </source>
</evidence>
<evidence type="ECO:0000256" key="1">
    <source>
        <dbReference type="PROSITE-ProRule" id="PRU00221"/>
    </source>
</evidence>
<dbReference type="STRING" id="1522189.A0A316VW03"/>
<dbReference type="GO" id="GO:0032040">
    <property type="term" value="C:small-subunit processome"/>
    <property type="evidence" value="ECO:0007669"/>
    <property type="project" value="InterPro"/>
</dbReference>
<dbReference type="InParanoid" id="A0A316VW03"/>
<sequence length="1097" mass="118764">MQHKRTKRRKDVTAAVAAAAAAAAPSAKSQAQQAATAPPAARPRPRPRATKRTPLFTPFRALGYVTNHVPSHLQVRVGGKDAASADVNILTCLGDTWALWDLKQTTLLFVASPPLPVHIADLAIAENNKQFGVLAVAGNEIIAYHRSKAVKSFVALDETSCAHTLRSCIVYGDTLLALSSDGSRVFGWNLLQHQRISAAALEHLPSDFAASVILHPATYVDKILLGSASGDVALYNVRTGTLLHIFPSTALLHAVGGLGAQDAMPSAPAVVDLAQSPALDVVAVAWSNGLVLIHDIKHDESLMRLSVESTLSRGCLAFRSDGSQGGNTLAVGSAAGDVHLFDLAAAPSVNIEPLSNGDGEAANGQPTARPVPLIHTLRGAHASAISSIRFLPGNPLLITTGSDNAIRQWFFEPLTGPGVVKIPGQAVPTSPIPRLLKSREGHFKPPHLIKFYGEEGRDILSAAEDRSLRLVSVVRDSRSAELSQGPLLSRAAQLSVAPHTLKLSRTSSLAFSTTRARDWDNVLSVHAGSKTAHRWSTLNRRLNNRAFSSQSTTDTTCCAVSVCGNFGFVGDSNGFVRAFNMQSGVLRRSYEDASRARNHTRVRPTSNATERSPVTGIISDAVNSIVAVAKLNGTLSIYDFHTTERLSHLNLGSAIASMKMDRTTGLVATSHDDLSIRLLDLSTRKVVRHFTSFKGRILDMDISTDGRWLIVSSLDGLVRTFDIPSARLIDAFRPEKVVTSLSFSPTGEFLATSHVAQLGIYLWSNRTLFSNVPVRALDEEDVWKDFEDDAGQVDSVALPGMVGEEDTDAAHDSALDSSEDEDEVRRVYTSPAQIFGANEDKDMPLVTLTTMPRSRWMTLLNLDMIKARNKPIEPPKKPEKVPFFLPQVAGTEIAFDASATPSEAREVQSARRLPFADELASVGIDNDFVRRLKRARETSDFNALFLYLHTLSAPALDLELRSLGGPAQLTLFIEALTARLEQHLDYEAVQAMLAVFCRVHTEELMQHGVIVDEKLAERRPPSHSSDRRAAQATEYLSLDDSAEAALDEPATNVEQGKALTEAVRRLLATQHAANQRVVQLLDYCLGSLSFVRDVPLV</sequence>
<feature type="compositionally biased region" description="Low complexity" evidence="2">
    <location>
        <begin position="13"/>
        <end position="39"/>
    </location>
</feature>
<evidence type="ECO:0000259" key="4">
    <source>
        <dbReference type="Pfam" id="PF25171"/>
    </source>
</evidence>
<dbReference type="GeneID" id="37034433"/>
<dbReference type="PROSITE" id="PS50294">
    <property type="entry name" value="WD_REPEATS_REGION"/>
    <property type="match status" value="1"/>
</dbReference>
<dbReference type="Pfam" id="PF25171">
    <property type="entry name" value="Beta-prop_WDR36-Utp21_1st"/>
    <property type="match status" value="1"/>
</dbReference>
<reference evidence="5 6" key="1">
    <citation type="journal article" date="2018" name="Mol. Biol. Evol.">
        <title>Broad Genomic Sampling Reveals a Smut Pathogenic Ancestry of the Fungal Clade Ustilaginomycotina.</title>
        <authorList>
            <person name="Kijpornyongpan T."/>
            <person name="Mondo S.J."/>
            <person name="Barry K."/>
            <person name="Sandor L."/>
            <person name="Lee J."/>
            <person name="Lipzen A."/>
            <person name="Pangilinan J."/>
            <person name="LaButti K."/>
            <person name="Hainaut M."/>
            <person name="Henrissat B."/>
            <person name="Grigoriev I.V."/>
            <person name="Spatafora J.W."/>
            <person name="Aime M.C."/>
        </authorList>
    </citation>
    <scope>NUCLEOTIDE SEQUENCE [LARGE SCALE GENOMIC DNA]</scope>
    <source>
        <strain evidence="5 6">MCA 4658</strain>
    </source>
</reference>
<dbReference type="InterPro" id="IPR007319">
    <property type="entry name" value="WDR36/Utp21_C"/>
</dbReference>
<dbReference type="GO" id="GO:0034388">
    <property type="term" value="C:Pwp2p-containing subcomplex of 90S preribosome"/>
    <property type="evidence" value="ECO:0007669"/>
    <property type="project" value="TreeGrafter"/>
</dbReference>
<dbReference type="InterPro" id="IPR015943">
    <property type="entry name" value="WD40/YVTN_repeat-like_dom_sf"/>
</dbReference>
<dbReference type="AlphaFoldDB" id="A0A316VW03"/>
<feature type="compositionally biased region" description="Basic residues" evidence="2">
    <location>
        <begin position="1"/>
        <end position="10"/>
    </location>
</feature>
<evidence type="ECO:0000256" key="2">
    <source>
        <dbReference type="SAM" id="MobiDB-lite"/>
    </source>
</evidence>
<dbReference type="PROSITE" id="PS50082">
    <property type="entry name" value="WD_REPEATS_2"/>
    <property type="match status" value="1"/>
</dbReference>
<feature type="repeat" description="WD" evidence="1">
    <location>
        <begin position="378"/>
        <end position="409"/>
    </location>
</feature>
<dbReference type="Pfam" id="PF25168">
    <property type="entry name" value="Beta-prop_WDR36-Utp21_2nd"/>
    <property type="match status" value="1"/>
</dbReference>
<feature type="domain" description="WDR36/Utp21 C-terminal" evidence="3">
    <location>
        <begin position="844"/>
        <end position="1018"/>
    </location>
</feature>
<feature type="region of interest" description="Disordered" evidence="2">
    <location>
        <begin position="1"/>
        <end position="52"/>
    </location>
</feature>
<proteinExistence type="predicted"/>
<dbReference type="OrthoDB" id="10250769at2759"/>
<name>A0A316VW03_9BASI</name>
<dbReference type="Gene3D" id="2.130.10.10">
    <property type="entry name" value="YVTN repeat-like/Quinoprotein amine dehydrogenase"/>
    <property type="match status" value="2"/>
</dbReference>
<dbReference type="SMART" id="SM00320">
    <property type="entry name" value="WD40"/>
    <property type="match status" value="7"/>
</dbReference>
<dbReference type="SUPFAM" id="SSF50998">
    <property type="entry name" value="Quinoprotein alcohol dehydrogenase-like"/>
    <property type="match status" value="1"/>
</dbReference>